<feature type="domain" description="Glycosyltransferase 2-like" evidence="1">
    <location>
        <begin position="8"/>
        <end position="107"/>
    </location>
</feature>
<dbReference type="RefSeq" id="WP_139599743.1">
    <property type="nucleotide sequence ID" value="NZ_VDDC01000064.1"/>
</dbReference>
<proteinExistence type="predicted"/>
<sequence length="323" mass="35091">MNHFASVSVIITARDAVATIADAVSTALVDAETAEVIVIDDASNDDTAAAAESAGRGDDRLTISQCAVNIGPAAARNRAVEMATGDFVAVLDADDFILPGRFTRLLAVPDVDMMADNILFVAEHAGPGNLPPTPPVNPQVIDIDLASFVRANHSPRGTSRKELGFLKPLMRRAFLRDQGLCYDETMRLGEDYDLYVRMLQQGARFRLSTEVGYAARWREDSLSSRHQTADLQALYTAALAHLAVDGMDDTTHAALAAIADELRQRFLLREFLDQRAKVGRARAILSACRDPMTFAPVVRGILADKFSTRRPAAASRIGRLLIE</sequence>
<dbReference type="EMBL" id="VDDC01000064">
    <property type="protein sequence ID" value="TNH37617.1"/>
    <property type="molecule type" value="Genomic_DNA"/>
</dbReference>
<dbReference type="PANTHER" id="PTHR43685:SF2">
    <property type="entry name" value="GLYCOSYLTRANSFERASE 2-LIKE DOMAIN-CONTAINING PROTEIN"/>
    <property type="match status" value="1"/>
</dbReference>
<dbReference type="CDD" id="cd00761">
    <property type="entry name" value="Glyco_tranf_GTA_type"/>
    <property type="match status" value="1"/>
</dbReference>
<organism evidence="2 3">
    <name type="scientific">Paracoccus haeundaensis</name>
    <dbReference type="NCBI Taxonomy" id="225362"/>
    <lineage>
        <taxon>Bacteria</taxon>
        <taxon>Pseudomonadati</taxon>
        <taxon>Pseudomonadota</taxon>
        <taxon>Alphaproteobacteria</taxon>
        <taxon>Rhodobacterales</taxon>
        <taxon>Paracoccaceae</taxon>
        <taxon>Paracoccus</taxon>
    </lineage>
</organism>
<dbReference type="AlphaFoldDB" id="A0A5C4R1R3"/>
<dbReference type="PANTHER" id="PTHR43685">
    <property type="entry name" value="GLYCOSYLTRANSFERASE"/>
    <property type="match status" value="1"/>
</dbReference>
<dbReference type="InterPro" id="IPR029044">
    <property type="entry name" value="Nucleotide-diphossugar_trans"/>
</dbReference>
<gene>
    <name evidence="2" type="ORF">FHD67_19340</name>
</gene>
<dbReference type="Proteomes" id="UP000304880">
    <property type="component" value="Unassembled WGS sequence"/>
</dbReference>
<keyword evidence="3" id="KW-1185">Reference proteome</keyword>
<reference evidence="2 3" key="1">
    <citation type="submission" date="2019-06" db="EMBL/GenBank/DDBJ databases">
        <authorList>
            <person name="Li J."/>
        </authorList>
    </citation>
    <scope>NUCLEOTIDE SEQUENCE [LARGE SCALE GENOMIC DNA]</scope>
    <source>
        <strain evidence="2 3">CGMCC 1.8012</strain>
    </source>
</reference>
<dbReference type="InterPro" id="IPR001173">
    <property type="entry name" value="Glyco_trans_2-like"/>
</dbReference>
<name>A0A5C4R1R3_9RHOB</name>
<keyword evidence="2" id="KW-0808">Transferase</keyword>
<dbReference type="Gene3D" id="3.90.550.10">
    <property type="entry name" value="Spore Coat Polysaccharide Biosynthesis Protein SpsA, Chain A"/>
    <property type="match status" value="1"/>
</dbReference>
<dbReference type="Pfam" id="PF00535">
    <property type="entry name" value="Glycos_transf_2"/>
    <property type="match status" value="1"/>
</dbReference>
<evidence type="ECO:0000313" key="2">
    <source>
        <dbReference type="EMBL" id="TNH37617.1"/>
    </source>
</evidence>
<dbReference type="SUPFAM" id="SSF53448">
    <property type="entry name" value="Nucleotide-diphospho-sugar transferases"/>
    <property type="match status" value="1"/>
</dbReference>
<evidence type="ECO:0000313" key="3">
    <source>
        <dbReference type="Proteomes" id="UP000304880"/>
    </source>
</evidence>
<accession>A0A5C4R1R3</accession>
<evidence type="ECO:0000259" key="1">
    <source>
        <dbReference type="Pfam" id="PF00535"/>
    </source>
</evidence>
<protein>
    <submittedName>
        <fullName evidence="2">Glycosyltransferase</fullName>
    </submittedName>
</protein>
<comment type="caution">
    <text evidence="2">The sequence shown here is derived from an EMBL/GenBank/DDBJ whole genome shotgun (WGS) entry which is preliminary data.</text>
</comment>
<dbReference type="InterPro" id="IPR050834">
    <property type="entry name" value="Glycosyltransf_2"/>
</dbReference>
<dbReference type="GO" id="GO:0016740">
    <property type="term" value="F:transferase activity"/>
    <property type="evidence" value="ECO:0007669"/>
    <property type="project" value="UniProtKB-KW"/>
</dbReference>